<dbReference type="RefSeq" id="WP_341414472.1">
    <property type="nucleotide sequence ID" value="NZ_JBBPCC010000002.1"/>
</dbReference>
<gene>
    <name evidence="2" type="ORF">WMW72_05835</name>
</gene>
<organism evidence="2 3">
    <name type="scientific">Paenibacillus filicis</name>
    <dbReference type="NCBI Taxonomy" id="669464"/>
    <lineage>
        <taxon>Bacteria</taxon>
        <taxon>Bacillati</taxon>
        <taxon>Bacillota</taxon>
        <taxon>Bacilli</taxon>
        <taxon>Bacillales</taxon>
        <taxon>Paenibacillaceae</taxon>
        <taxon>Paenibacillus</taxon>
    </lineage>
</organism>
<dbReference type="InterPro" id="IPR027417">
    <property type="entry name" value="P-loop_NTPase"/>
</dbReference>
<dbReference type="SUPFAM" id="SSF52540">
    <property type="entry name" value="P-loop containing nucleoside triphosphate hydrolases"/>
    <property type="match status" value="1"/>
</dbReference>
<dbReference type="CDD" id="cd01029">
    <property type="entry name" value="TOPRIM_primases"/>
    <property type="match status" value="1"/>
</dbReference>
<dbReference type="Gene3D" id="3.40.50.300">
    <property type="entry name" value="P-loop containing nucleotide triphosphate hydrolases"/>
    <property type="match status" value="1"/>
</dbReference>
<comment type="caution">
    <text evidence="2">The sequence shown here is derived from an EMBL/GenBank/DDBJ whole genome shotgun (WGS) entry which is preliminary data.</text>
</comment>
<dbReference type="PANTHER" id="PTHR30153">
    <property type="entry name" value="REPLICATIVE DNA HELICASE DNAB"/>
    <property type="match status" value="1"/>
</dbReference>
<dbReference type="InterPro" id="IPR034154">
    <property type="entry name" value="TOPRIM_DnaG/twinkle"/>
</dbReference>
<dbReference type="InterPro" id="IPR007694">
    <property type="entry name" value="DNA_helicase_DnaB-like_C"/>
</dbReference>
<reference evidence="2 3" key="1">
    <citation type="submission" date="2024-04" db="EMBL/GenBank/DDBJ databases">
        <title>draft genome sequnece of Paenibacillus filicis.</title>
        <authorList>
            <person name="Kim D.-U."/>
        </authorList>
    </citation>
    <scope>NUCLEOTIDE SEQUENCE [LARGE SCALE GENOMIC DNA]</scope>
    <source>
        <strain evidence="2 3">KACC14197</strain>
    </source>
</reference>
<protein>
    <submittedName>
        <fullName evidence="2">DnaB-like helicase C-terminal domain-containing protein</fullName>
    </submittedName>
</protein>
<dbReference type="EMBL" id="JBBPCC010000002">
    <property type="protein sequence ID" value="MEK8127431.1"/>
    <property type="molecule type" value="Genomic_DNA"/>
</dbReference>
<dbReference type="Pfam" id="PF03796">
    <property type="entry name" value="DnaB_C"/>
    <property type="match status" value="1"/>
</dbReference>
<accession>A0ABU9DEX8</accession>
<evidence type="ECO:0000313" key="3">
    <source>
        <dbReference type="Proteomes" id="UP001469365"/>
    </source>
</evidence>
<dbReference type="Gene3D" id="3.90.980.10">
    <property type="entry name" value="DNA primase, catalytic core, N-terminal domain"/>
    <property type="match status" value="1"/>
</dbReference>
<evidence type="ECO:0000313" key="2">
    <source>
        <dbReference type="EMBL" id="MEK8127431.1"/>
    </source>
</evidence>
<feature type="domain" description="SF4 helicase" evidence="1">
    <location>
        <begin position="253"/>
        <end position="495"/>
    </location>
</feature>
<dbReference type="Pfam" id="PF13155">
    <property type="entry name" value="Toprim_2"/>
    <property type="match status" value="1"/>
</dbReference>
<sequence>MNRSAAKPSFDLEELVAHYQKQLTGDALYYLQRRGIEPETAEQYRIGFEPGKIGFYVQSGKLGGYFQNRVIVPIVDKDGLPIDLIGRSIDNKDPKYKALVGVEEYLFNESVLAQTEDVVLCGGLFDVLSLAQVRLPAICTPVWMTFKEAYAEKLSNKRVFICLGNDELGRRESSRIQELLQGVAKDTFIVNLPESIKDVNDFFVRVQNPQDTFIQLLNETMEESLLLPISPDVKHITAYTEEYMKRYRGQSTGLSTGLSALDHALFGGLRTGLYFMTGSASSGKTMLMKQMADEIASRQVPVVYVSWDMTSFELWARSIARLIGTEPQLVLSGKASPDEVGRANKQYVQISKWIWTIECSLETTMDRVFATIERIAGIAGRTPVVFIDHLNRIPTAGMPRQPQSVAEHQTMLAYVLKQWSRENDTPVFTAIPIDLGVERLPEGAEAAADVVLALSQAGEAESSGAAHCLLRLTKHRNGPLAQVPLRFLHHQARFEGRESAGESAQQTSASEGA</sequence>
<dbReference type="SUPFAM" id="SSF56731">
    <property type="entry name" value="DNA primase core"/>
    <property type="match status" value="1"/>
</dbReference>
<dbReference type="Gene3D" id="3.40.1360.10">
    <property type="match status" value="1"/>
</dbReference>
<dbReference type="Proteomes" id="UP001469365">
    <property type="component" value="Unassembled WGS sequence"/>
</dbReference>
<dbReference type="InterPro" id="IPR037068">
    <property type="entry name" value="DNA_primase_core_N_sf"/>
</dbReference>
<name>A0ABU9DEX8_9BACL</name>
<dbReference type="PANTHER" id="PTHR30153:SF2">
    <property type="entry name" value="REPLICATIVE DNA HELICASE"/>
    <property type="match status" value="1"/>
</dbReference>
<keyword evidence="3" id="KW-1185">Reference proteome</keyword>
<evidence type="ECO:0000259" key="1">
    <source>
        <dbReference type="Pfam" id="PF03796"/>
    </source>
</evidence>
<proteinExistence type="predicted"/>